<accession>A0A436ZT52</accession>
<dbReference type="VEuPathDB" id="FungiDB:DFL_006561"/>
<dbReference type="AlphaFoldDB" id="A0A436ZT52"/>
<dbReference type="GeneID" id="93588872"/>
<gene>
    <name evidence="2" type="ORF">DFL_006561</name>
</gene>
<sequence length="66" mass="7359">MSIGRKVGLLSSPESRRLHNRPSKSSRSFSPRSIAQKVHHPDPTAILMINRPKASMHTIEWGKTVG</sequence>
<name>A0A436ZT52_ARTFL</name>
<reference evidence="2 3" key="1">
    <citation type="submission" date="2019-01" db="EMBL/GenBank/DDBJ databases">
        <title>Intercellular communication is required for trap formation in the nematode-trapping fungus Duddingtonia flagrans.</title>
        <authorList>
            <person name="Youssar L."/>
            <person name="Wernet V."/>
            <person name="Hensel N."/>
            <person name="Hildebrandt H.-G."/>
            <person name="Fischer R."/>
        </authorList>
    </citation>
    <scope>NUCLEOTIDE SEQUENCE [LARGE SCALE GENOMIC DNA]</scope>
    <source>
        <strain evidence="2 3">CBS H-5679</strain>
    </source>
</reference>
<comment type="caution">
    <text evidence="2">The sequence shown here is derived from an EMBL/GenBank/DDBJ whole genome shotgun (WGS) entry which is preliminary data.</text>
</comment>
<dbReference type="RefSeq" id="XP_067487671.1">
    <property type="nucleotide sequence ID" value="XM_067636011.1"/>
</dbReference>
<keyword evidence="3" id="KW-1185">Reference proteome</keyword>
<organism evidence="2 3">
    <name type="scientific">Arthrobotrys flagrans</name>
    <name type="common">Nematode-trapping fungus</name>
    <name type="synonym">Trichothecium flagrans</name>
    <dbReference type="NCBI Taxonomy" id="97331"/>
    <lineage>
        <taxon>Eukaryota</taxon>
        <taxon>Fungi</taxon>
        <taxon>Dikarya</taxon>
        <taxon>Ascomycota</taxon>
        <taxon>Pezizomycotina</taxon>
        <taxon>Orbiliomycetes</taxon>
        <taxon>Orbiliales</taxon>
        <taxon>Orbiliaceae</taxon>
        <taxon>Arthrobotrys</taxon>
    </lineage>
</organism>
<dbReference type="EMBL" id="SAEB01000009">
    <property type="protein sequence ID" value="RVD82127.1"/>
    <property type="molecule type" value="Genomic_DNA"/>
</dbReference>
<feature type="region of interest" description="Disordered" evidence="1">
    <location>
        <begin position="1"/>
        <end position="45"/>
    </location>
</feature>
<protein>
    <submittedName>
        <fullName evidence="2">Uncharacterized protein</fullName>
    </submittedName>
</protein>
<proteinExistence type="predicted"/>
<evidence type="ECO:0000313" key="2">
    <source>
        <dbReference type="EMBL" id="RVD82127.1"/>
    </source>
</evidence>
<evidence type="ECO:0000256" key="1">
    <source>
        <dbReference type="SAM" id="MobiDB-lite"/>
    </source>
</evidence>
<evidence type="ECO:0000313" key="3">
    <source>
        <dbReference type="Proteomes" id="UP000283090"/>
    </source>
</evidence>
<dbReference type="Proteomes" id="UP000283090">
    <property type="component" value="Unassembled WGS sequence"/>
</dbReference>